<dbReference type="PANTHER" id="PTHR10853:SF0">
    <property type="entry name" value="PROTEIN PELOTA HOMOLOG"/>
    <property type="match status" value="1"/>
</dbReference>
<reference evidence="8" key="1">
    <citation type="submission" date="2021-03" db="EMBL/GenBank/DDBJ databases">
        <title>Chromosome level genome of the anhydrobiotic midge Polypedilum vanderplanki.</title>
        <authorList>
            <person name="Yoshida Y."/>
            <person name="Kikawada T."/>
            <person name="Gusev O."/>
        </authorList>
    </citation>
    <scope>NUCLEOTIDE SEQUENCE</scope>
    <source>
        <strain evidence="8">NIAS01</strain>
        <tissue evidence="8">Whole body or cell culture</tissue>
    </source>
</reference>
<sequence>MKLIFKNIDRGSGSIKMQPEEAEDMWHAYNLISIGDLITASTIRKVQNESSTGSSTSNRVRTTLTLKIENIDYDTQACMLRLKGRNVVENDFVKMGAYHTIDLELNRPFTLTKPEWDSIALERVDMACDVTQNADVAAVIMQEGIAHICLITSNMTIVRSKIDMAIPRKRKNNSSQHDKGLTKFYEAVMEGIKRHVNFDVVKCILIASPAFVKDAFFDFMIQTATRTDQKVILDNKSKFMLVHASSGFKHSLKEVLQDPAVLAKMSDTKAAGEVKRLEAFYTMLQCDPNRAFYGKKHVQKAIDAQAVETLLISDNLFRNQDLIQRKEYVKMHDDVLDSGGDVKIFSSMHVSGEQLAQLTGIAAILRFPMPELEDDDSEEDENSDAD</sequence>
<dbReference type="InterPro" id="IPR038069">
    <property type="entry name" value="Pelota/DOM34_N"/>
</dbReference>
<dbReference type="GO" id="GO:0070651">
    <property type="term" value="P:nonfunctional rRNA decay"/>
    <property type="evidence" value="ECO:0007669"/>
    <property type="project" value="TreeGrafter"/>
</dbReference>
<evidence type="ECO:0000259" key="7">
    <source>
        <dbReference type="SMART" id="SM01194"/>
    </source>
</evidence>
<accession>A0A9J6C0K3</accession>
<dbReference type="FunFam" id="3.30.1330.30:FF:000008">
    <property type="entry name" value="Protein pelota homolog"/>
    <property type="match status" value="1"/>
</dbReference>
<comment type="function">
    <text evidence="6">Component of the Pelota-HBS1L complex, a complex that recognizes stalled ribosomes and triggers the No-Go Decay (NGD) pathway. In the Pelota-HBS1L complex, pelo recognizes ribosomes stalled at the 3' end of an mRNA and engages stalled ribosomes by destabilizing mRNA in the mRNA channel.</text>
</comment>
<dbReference type="SUPFAM" id="SSF53137">
    <property type="entry name" value="Translational machinery components"/>
    <property type="match status" value="1"/>
</dbReference>
<evidence type="ECO:0000313" key="9">
    <source>
        <dbReference type="Proteomes" id="UP001107558"/>
    </source>
</evidence>
<evidence type="ECO:0000256" key="1">
    <source>
        <dbReference type="ARBA" id="ARBA00001968"/>
    </source>
</evidence>
<evidence type="ECO:0000256" key="6">
    <source>
        <dbReference type="RuleBase" id="RU362019"/>
    </source>
</evidence>
<dbReference type="InterPro" id="IPR058547">
    <property type="entry name" value="Pelota_N"/>
</dbReference>
<evidence type="ECO:0000256" key="5">
    <source>
        <dbReference type="ARBA" id="ARBA00022723"/>
    </source>
</evidence>
<dbReference type="SUPFAM" id="SSF159065">
    <property type="entry name" value="Dom34/Pelota N-terminal domain-like"/>
    <property type="match status" value="1"/>
</dbReference>
<comment type="subcellular location">
    <subcellularLocation>
        <location evidence="2 6">Cytoplasm</location>
    </subcellularLocation>
</comment>
<dbReference type="Pfam" id="PF03464">
    <property type="entry name" value="eRF1_2"/>
    <property type="match status" value="1"/>
</dbReference>
<protein>
    <recommendedName>
        <fullName evidence="6">Protein pelota homolog</fullName>
    </recommendedName>
</protein>
<dbReference type="Proteomes" id="UP001107558">
    <property type="component" value="Chromosome 2"/>
</dbReference>
<dbReference type="EMBL" id="JADBJN010000002">
    <property type="protein sequence ID" value="KAG5675006.1"/>
    <property type="molecule type" value="Genomic_DNA"/>
</dbReference>
<organism evidence="8 9">
    <name type="scientific">Polypedilum vanderplanki</name>
    <name type="common">Sleeping chironomid midge</name>
    <dbReference type="NCBI Taxonomy" id="319348"/>
    <lineage>
        <taxon>Eukaryota</taxon>
        <taxon>Metazoa</taxon>
        <taxon>Ecdysozoa</taxon>
        <taxon>Arthropoda</taxon>
        <taxon>Hexapoda</taxon>
        <taxon>Insecta</taxon>
        <taxon>Pterygota</taxon>
        <taxon>Neoptera</taxon>
        <taxon>Endopterygota</taxon>
        <taxon>Diptera</taxon>
        <taxon>Nematocera</taxon>
        <taxon>Chironomoidea</taxon>
        <taxon>Chironomidae</taxon>
        <taxon>Chironominae</taxon>
        <taxon>Polypedilum</taxon>
        <taxon>Polypedilum</taxon>
    </lineage>
</organism>
<comment type="cofactor">
    <cofactor evidence="1 6">
        <name>a divalent metal cation</name>
        <dbReference type="ChEBI" id="CHEBI:60240"/>
    </cofactor>
</comment>
<dbReference type="Gene3D" id="3.30.1330.30">
    <property type="match status" value="1"/>
</dbReference>
<dbReference type="InterPro" id="IPR005142">
    <property type="entry name" value="eRF1_3"/>
</dbReference>
<dbReference type="Gene3D" id="3.30.420.60">
    <property type="entry name" value="eRF1 domain 2"/>
    <property type="match status" value="1"/>
</dbReference>
<dbReference type="PANTHER" id="PTHR10853">
    <property type="entry name" value="PELOTA"/>
    <property type="match status" value="1"/>
</dbReference>
<dbReference type="GO" id="GO:0070966">
    <property type="term" value="P:nuclear-transcribed mRNA catabolic process, no-go decay"/>
    <property type="evidence" value="ECO:0007669"/>
    <property type="project" value="InterPro"/>
</dbReference>
<dbReference type="InterPro" id="IPR029064">
    <property type="entry name" value="Ribosomal_eL30-like_sf"/>
</dbReference>
<evidence type="ECO:0000313" key="8">
    <source>
        <dbReference type="EMBL" id="KAG5675006.1"/>
    </source>
</evidence>
<dbReference type="FunFam" id="3.30.420.60:FF:000002">
    <property type="entry name" value="Protein pelota homolog"/>
    <property type="match status" value="1"/>
</dbReference>
<keyword evidence="9" id="KW-1185">Reference proteome</keyword>
<dbReference type="Pfam" id="PF03465">
    <property type="entry name" value="eRF1_3"/>
    <property type="match status" value="1"/>
</dbReference>
<dbReference type="NCBIfam" id="TIGR00111">
    <property type="entry name" value="pelota"/>
    <property type="match status" value="1"/>
</dbReference>
<dbReference type="InterPro" id="IPR042226">
    <property type="entry name" value="eFR1_2_sf"/>
</dbReference>
<evidence type="ECO:0000256" key="3">
    <source>
        <dbReference type="ARBA" id="ARBA00009504"/>
    </source>
</evidence>
<proteinExistence type="inferred from homology"/>
<dbReference type="GO" id="GO:0046872">
    <property type="term" value="F:metal ion binding"/>
    <property type="evidence" value="ECO:0007669"/>
    <property type="project" value="UniProtKB-KW"/>
</dbReference>
<dbReference type="SMART" id="SM01194">
    <property type="entry name" value="eRF1_1"/>
    <property type="match status" value="1"/>
</dbReference>
<comment type="caution">
    <text evidence="8">The sequence shown here is derived from an EMBL/GenBank/DDBJ whole genome shotgun (WGS) entry which is preliminary data.</text>
</comment>
<dbReference type="Pfam" id="PF26356">
    <property type="entry name" value="Pelota_N"/>
    <property type="match status" value="1"/>
</dbReference>
<evidence type="ECO:0000256" key="2">
    <source>
        <dbReference type="ARBA" id="ARBA00004496"/>
    </source>
</evidence>
<dbReference type="GO" id="GO:0070481">
    <property type="term" value="P:nuclear-transcribed mRNA catabolic process, non-stop decay"/>
    <property type="evidence" value="ECO:0007669"/>
    <property type="project" value="InterPro"/>
</dbReference>
<dbReference type="Gene3D" id="2.30.30.870">
    <property type="entry name" value="Pelota, domain A"/>
    <property type="match status" value="1"/>
</dbReference>
<dbReference type="InterPro" id="IPR005140">
    <property type="entry name" value="eRF1_Pelota-like_N"/>
</dbReference>
<keyword evidence="5 6" id="KW-0479">Metal-binding</keyword>
<name>A0A9J6C0K3_POLVA</name>
<dbReference type="AlphaFoldDB" id="A0A9J6C0K3"/>
<dbReference type="SUPFAM" id="SSF55315">
    <property type="entry name" value="L30e-like"/>
    <property type="match status" value="1"/>
</dbReference>
<dbReference type="FunFam" id="2.30.30.870:FF:000001">
    <property type="entry name" value="Protein pelota homolog"/>
    <property type="match status" value="1"/>
</dbReference>
<dbReference type="GO" id="GO:0032790">
    <property type="term" value="P:ribosome disassembly"/>
    <property type="evidence" value="ECO:0007669"/>
    <property type="project" value="TreeGrafter"/>
</dbReference>
<dbReference type="InterPro" id="IPR004405">
    <property type="entry name" value="TF_pelota"/>
</dbReference>
<dbReference type="GO" id="GO:0071025">
    <property type="term" value="P:RNA surveillance"/>
    <property type="evidence" value="ECO:0007669"/>
    <property type="project" value="InterPro"/>
</dbReference>
<dbReference type="OrthoDB" id="10249111at2759"/>
<comment type="similarity">
    <text evidence="3 6">Belongs to the eukaryotic release factor 1 family. Pelota subfamily.</text>
</comment>
<feature type="domain" description="eRF1/Pelota-like N-terminal" evidence="7">
    <location>
        <begin position="1"/>
        <end position="129"/>
    </location>
</feature>
<dbReference type="GO" id="GO:0005737">
    <property type="term" value="C:cytoplasm"/>
    <property type="evidence" value="ECO:0007669"/>
    <property type="project" value="UniProtKB-SubCell"/>
</dbReference>
<dbReference type="InterPro" id="IPR005141">
    <property type="entry name" value="eRF1_2"/>
</dbReference>
<keyword evidence="4 6" id="KW-0963">Cytoplasm</keyword>
<evidence type="ECO:0000256" key="4">
    <source>
        <dbReference type="ARBA" id="ARBA00022490"/>
    </source>
</evidence>
<gene>
    <name evidence="8" type="ORF">PVAND_004946</name>
</gene>